<keyword evidence="6" id="KW-0574">Periplasm</keyword>
<name>A0A3P3ZMA5_9ZZZZ</name>
<dbReference type="InterPro" id="IPR018323">
    <property type="entry name" value="OM_lipoprot_carrier_LolA_Pbac"/>
</dbReference>
<proteinExistence type="inferred from homology"/>
<evidence type="ECO:0000256" key="7">
    <source>
        <dbReference type="ARBA" id="ARBA00022927"/>
    </source>
</evidence>
<dbReference type="CDD" id="cd16325">
    <property type="entry name" value="LolA"/>
    <property type="match status" value="1"/>
</dbReference>
<evidence type="ECO:0000256" key="8">
    <source>
        <dbReference type="ARBA" id="ARBA00023186"/>
    </source>
</evidence>
<sequence>MKQWKLWFGVILWMGSMGWASASGLDRLHAFLRDTRRGEAQFEQRNLKGQGDTGGTVSRGVFLFSRPGKFRWEYRSPYPQTLVADGQTLWIWDPDLQQVTRKKMSQSLGSTPAALLAGDDALEKGYVVTEGGESEGLEWVMAKPKSTESGFEWVKMGFTDQALARMELRDSFGHTLSIVFTQFEKDPKFTPDTFHFTPPPGADVIQ</sequence>
<dbReference type="HAMAP" id="MF_00240">
    <property type="entry name" value="LolA"/>
    <property type="match status" value="1"/>
</dbReference>
<evidence type="ECO:0000256" key="3">
    <source>
        <dbReference type="ARBA" id="ARBA00011245"/>
    </source>
</evidence>
<evidence type="ECO:0000313" key="9">
    <source>
        <dbReference type="EMBL" id="VAY87268.1"/>
    </source>
</evidence>
<gene>
    <name evidence="9" type="primary">lolA</name>
    <name evidence="9" type="ORF">CARN8_1880004</name>
</gene>
<dbReference type="EMBL" id="UOYP01000099">
    <property type="protein sequence ID" value="VAY87268.1"/>
    <property type="molecule type" value="Genomic_DNA"/>
</dbReference>
<evidence type="ECO:0000256" key="2">
    <source>
        <dbReference type="ARBA" id="ARBA00007615"/>
    </source>
</evidence>
<keyword evidence="9" id="KW-0449">Lipoprotein</keyword>
<evidence type="ECO:0000256" key="5">
    <source>
        <dbReference type="ARBA" id="ARBA00022448"/>
    </source>
</evidence>
<comment type="similarity">
    <text evidence="2">Belongs to the LolA family.</text>
</comment>
<dbReference type="PANTHER" id="PTHR35869:SF1">
    <property type="entry name" value="OUTER-MEMBRANE LIPOPROTEIN CARRIER PROTEIN"/>
    <property type="match status" value="1"/>
</dbReference>
<evidence type="ECO:0000256" key="1">
    <source>
        <dbReference type="ARBA" id="ARBA00004418"/>
    </source>
</evidence>
<dbReference type="NCBIfam" id="TIGR00547">
    <property type="entry name" value="lolA"/>
    <property type="match status" value="1"/>
</dbReference>
<dbReference type="GO" id="GO:0042597">
    <property type="term" value="C:periplasmic space"/>
    <property type="evidence" value="ECO:0007669"/>
    <property type="project" value="UniProtKB-SubCell"/>
</dbReference>
<evidence type="ECO:0000256" key="4">
    <source>
        <dbReference type="ARBA" id="ARBA00014035"/>
    </source>
</evidence>
<keyword evidence="8" id="KW-0143">Chaperone</keyword>
<protein>
    <recommendedName>
        <fullName evidence="4">Outer-membrane lipoprotein carrier protein</fullName>
    </recommendedName>
</protein>
<dbReference type="PANTHER" id="PTHR35869">
    <property type="entry name" value="OUTER-MEMBRANE LIPOPROTEIN CARRIER PROTEIN"/>
    <property type="match status" value="1"/>
</dbReference>
<dbReference type="InterPro" id="IPR004564">
    <property type="entry name" value="OM_lipoprot_carrier_LolA-like"/>
</dbReference>
<organism evidence="9">
    <name type="scientific">mine drainage metagenome</name>
    <dbReference type="NCBI Taxonomy" id="410659"/>
    <lineage>
        <taxon>unclassified sequences</taxon>
        <taxon>metagenomes</taxon>
        <taxon>ecological metagenomes</taxon>
    </lineage>
</organism>
<dbReference type="AlphaFoldDB" id="A0A3P3ZMA5"/>
<dbReference type="InterPro" id="IPR029046">
    <property type="entry name" value="LolA/LolB/LppX"/>
</dbReference>
<comment type="subunit">
    <text evidence="3">Monomer.</text>
</comment>
<dbReference type="SUPFAM" id="SSF89392">
    <property type="entry name" value="Prokaryotic lipoproteins and lipoprotein localization factors"/>
    <property type="match status" value="1"/>
</dbReference>
<dbReference type="Pfam" id="PF03548">
    <property type="entry name" value="LolA"/>
    <property type="match status" value="1"/>
</dbReference>
<comment type="subcellular location">
    <subcellularLocation>
        <location evidence="1">Periplasm</location>
    </subcellularLocation>
</comment>
<reference evidence="9" key="1">
    <citation type="submission" date="2018-10" db="EMBL/GenBank/DDBJ databases">
        <authorList>
            <person name="Plewniak F."/>
        </authorList>
    </citation>
    <scope>NUCLEOTIDE SEQUENCE</scope>
</reference>
<keyword evidence="7" id="KW-0653">Protein transport</keyword>
<evidence type="ECO:0000256" key="6">
    <source>
        <dbReference type="ARBA" id="ARBA00022764"/>
    </source>
</evidence>
<dbReference type="GO" id="GO:0042953">
    <property type="term" value="P:lipoprotein transport"/>
    <property type="evidence" value="ECO:0007669"/>
    <property type="project" value="InterPro"/>
</dbReference>
<accession>A0A3P3ZMA5</accession>
<keyword evidence="5" id="KW-0813">Transport</keyword>
<dbReference type="Gene3D" id="2.50.20.10">
    <property type="entry name" value="Lipoprotein localisation LolA/LolB/LppX"/>
    <property type="match status" value="1"/>
</dbReference>